<reference evidence="1 2" key="1">
    <citation type="journal article" date="2022" name="New Phytol.">
        <title>Ecological generalism drives hyperdiversity of secondary metabolite gene clusters in xylarialean endophytes.</title>
        <authorList>
            <person name="Franco M.E.E."/>
            <person name="Wisecaver J.H."/>
            <person name="Arnold A.E."/>
            <person name="Ju Y.M."/>
            <person name="Slot J.C."/>
            <person name="Ahrendt S."/>
            <person name="Moore L.P."/>
            <person name="Eastman K.E."/>
            <person name="Scott K."/>
            <person name="Konkel Z."/>
            <person name="Mondo S.J."/>
            <person name="Kuo A."/>
            <person name="Hayes R.D."/>
            <person name="Haridas S."/>
            <person name="Andreopoulos B."/>
            <person name="Riley R."/>
            <person name="LaButti K."/>
            <person name="Pangilinan J."/>
            <person name="Lipzen A."/>
            <person name="Amirebrahimi M."/>
            <person name="Yan J."/>
            <person name="Adam C."/>
            <person name="Keymanesh K."/>
            <person name="Ng V."/>
            <person name="Louie K."/>
            <person name="Northen T."/>
            <person name="Drula E."/>
            <person name="Henrissat B."/>
            <person name="Hsieh H.M."/>
            <person name="Youens-Clark K."/>
            <person name="Lutzoni F."/>
            <person name="Miadlikowska J."/>
            <person name="Eastwood D.C."/>
            <person name="Hamelin R.C."/>
            <person name="Grigoriev I.V."/>
            <person name="U'Ren J.M."/>
        </authorList>
    </citation>
    <scope>NUCLEOTIDE SEQUENCE [LARGE SCALE GENOMIC DNA]</scope>
    <source>
        <strain evidence="1 2">ER1909</strain>
    </source>
</reference>
<accession>A0ACC0CY55</accession>
<sequence length="390" mass="43479">MRTGDMRIKITELYIYPIKSLRPVSVPSARLLREGLQYDRRFMLLKAEADGRYTNVQVSRFPECALFAQALDGDHVVVTYQDPKADREREEQEELRVPLDPAVEDLQANGTVDILLFGSATSALRVGDEYDAWFSARLGYRAVLVYIGDDRRAVLAHAPPPPPATAPKSWFSFAASFLPSYLHQQQPQQEKGGEGEREEEKLVFNEAAPFLITSRASLRDIEARMMPNGEAVDMIKFRPNIVVDEVPSSSSAPAPVSPAPNDHDDNEESALRPWDEDFWGEIAVGPSRHRLALTANCARCVSVDVDYATGRRTDVVLRRLMRDRRVDAGNKWSPVFGRYSFLLDGSDTATRGGGDALVTSVTEGAADVAVGDEVQVTRRLSERDVWAWPK</sequence>
<protein>
    <submittedName>
        <fullName evidence="1">MOSC domain-containing protein</fullName>
    </submittedName>
</protein>
<evidence type="ECO:0000313" key="1">
    <source>
        <dbReference type="EMBL" id="KAI6085389.1"/>
    </source>
</evidence>
<evidence type="ECO:0000313" key="2">
    <source>
        <dbReference type="Proteomes" id="UP001497680"/>
    </source>
</evidence>
<comment type="caution">
    <text evidence="1">The sequence shown here is derived from an EMBL/GenBank/DDBJ whole genome shotgun (WGS) entry which is preliminary data.</text>
</comment>
<proteinExistence type="predicted"/>
<keyword evidence="2" id="KW-1185">Reference proteome</keyword>
<gene>
    <name evidence="1" type="ORF">F4821DRAFT_261073</name>
</gene>
<dbReference type="EMBL" id="MU394326">
    <property type="protein sequence ID" value="KAI6085389.1"/>
    <property type="molecule type" value="Genomic_DNA"/>
</dbReference>
<dbReference type="Proteomes" id="UP001497680">
    <property type="component" value="Unassembled WGS sequence"/>
</dbReference>
<name>A0ACC0CY55_9PEZI</name>
<organism evidence="1 2">
    <name type="scientific">Hypoxylon rubiginosum</name>
    <dbReference type="NCBI Taxonomy" id="110542"/>
    <lineage>
        <taxon>Eukaryota</taxon>
        <taxon>Fungi</taxon>
        <taxon>Dikarya</taxon>
        <taxon>Ascomycota</taxon>
        <taxon>Pezizomycotina</taxon>
        <taxon>Sordariomycetes</taxon>
        <taxon>Xylariomycetidae</taxon>
        <taxon>Xylariales</taxon>
        <taxon>Hypoxylaceae</taxon>
        <taxon>Hypoxylon</taxon>
    </lineage>
</organism>